<name>A0A8J2M3J1_9BILA</name>
<feature type="transmembrane region" description="Helical" evidence="1">
    <location>
        <begin position="30"/>
        <end position="53"/>
    </location>
</feature>
<gene>
    <name evidence="2" type="ORF">CJOHNSTONI_LOCUS3184</name>
</gene>
<evidence type="ECO:0000313" key="3">
    <source>
        <dbReference type="Proteomes" id="UP000746747"/>
    </source>
</evidence>
<protein>
    <submittedName>
        <fullName evidence="2">Uncharacterized protein</fullName>
    </submittedName>
</protein>
<reference evidence="2" key="1">
    <citation type="submission" date="2021-09" db="EMBL/GenBank/DDBJ databases">
        <authorList>
            <consortium name="Pathogen Informatics"/>
        </authorList>
    </citation>
    <scope>NUCLEOTIDE SEQUENCE</scope>
</reference>
<organism evidence="2 3">
    <name type="scientific">Cercopithifilaria johnstoni</name>
    <dbReference type="NCBI Taxonomy" id="2874296"/>
    <lineage>
        <taxon>Eukaryota</taxon>
        <taxon>Metazoa</taxon>
        <taxon>Ecdysozoa</taxon>
        <taxon>Nematoda</taxon>
        <taxon>Chromadorea</taxon>
        <taxon>Rhabditida</taxon>
        <taxon>Spirurina</taxon>
        <taxon>Spiruromorpha</taxon>
        <taxon>Filarioidea</taxon>
        <taxon>Onchocercidae</taxon>
        <taxon>Cercopithifilaria</taxon>
    </lineage>
</organism>
<dbReference type="AlphaFoldDB" id="A0A8J2M3J1"/>
<keyword evidence="1" id="KW-0472">Membrane</keyword>
<keyword evidence="1" id="KW-1133">Transmembrane helix</keyword>
<accession>A0A8J2M3J1</accession>
<proteinExistence type="predicted"/>
<keyword evidence="1" id="KW-0812">Transmembrane</keyword>
<sequence>MVVPFVILLSTTGMNNGIVKFKKKRLIKHFVTIAVAISILFALIVVTGIILLLELPPNNQKFAFKKIDVSEDNEYWKHQVHAVFAVNLVGPKDMRLKRSIENIKVTQFILI</sequence>
<comment type="caution">
    <text evidence="2">The sequence shown here is derived from an EMBL/GenBank/DDBJ whole genome shotgun (WGS) entry which is preliminary data.</text>
</comment>
<dbReference type="OrthoDB" id="5835314at2759"/>
<evidence type="ECO:0000256" key="1">
    <source>
        <dbReference type="SAM" id="Phobius"/>
    </source>
</evidence>
<dbReference type="EMBL" id="CAKAEH010001112">
    <property type="protein sequence ID" value="CAG9532910.1"/>
    <property type="molecule type" value="Genomic_DNA"/>
</dbReference>
<dbReference type="Proteomes" id="UP000746747">
    <property type="component" value="Unassembled WGS sequence"/>
</dbReference>
<evidence type="ECO:0000313" key="2">
    <source>
        <dbReference type="EMBL" id="CAG9532910.1"/>
    </source>
</evidence>
<keyword evidence="3" id="KW-1185">Reference proteome</keyword>